<keyword evidence="5" id="KW-0175">Coiled coil</keyword>
<dbReference type="OrthoDB" id="690068at2759"/>
<dbReference type="HOGENOM" id="CLU_046481_0_0_1"/>
<sequence>MEEINNTPMNVSEETSKWLSDLEMDEYNLFPEECNLNFLDADEEEFLPQEQTQQQCLSSESNSTTFTNSFTDETNFDSFDFDFEIERPTMELNTIFSDNSIIETISPKLSPSSSNSSLHSQILSFDNLPNSPATNTPQFCGLTPTLISKSKQNKTVLVSPPQIRNIHVSTQNPIGLSKNQNFATKTSQTKRSRANADDHIMAERKRREKLSQSFIALAALVPNLKKMDKASVLAESIIYVKELKERLEVLEEQNKKTKVESVVVLKKPDHSIDDDDDDDDNSSCDESIEGATDSSVQVQARVSGKEMLIRIHCEKHKGILVKVMAEIQSFQLFAVNSSVLPFGDSIDITIIAEMGERYNLSIKELVKNLHMAALKFMSSKITD</sequence>
<dbReference type="eggNOG" id="ENOG502QWBY">
    <property type="taxonomic scope" value="Eukaryota"/>
</dbReference>
<keyword evidence="11" id="KW-1185">Reference proteome</keyword>
<dbReference type="Gramene" id="rna25753">
    <property type="protein sequence ID" value="RHN63095.1"/>
    <property type="gene ID" value="gene25753"/>
</dbReference>
<dbReference type="Pfam" id="PF00010">
    <property type="entry name" value="HLH"/>
    <property type="match status" value="1"/>
</dbReference>
<keyword evidence="4" id="KW-0539">Nucleus</keyword>
<comment type="subcellular location">
    <subcellularLocation>
        <location evidence="1">Nucleus</location>
    </subcellularLocation>
</comment>
<feature type="domain" description="BHLH" evidence="7">
    <location>
        <begin position="194"/>
        <end position="243"/>
    </location>
</feature>
<evidence type="ECO:0000313" key="9">
    <source>
        <dbReference type="EMBL" id="RHN63095.1"/>
    </source>
</evidence>
<gene>
    <name evidence="10" type="primary">25480724</name>
    <name evidence="8" type="ORF">MTR_0246s0020</name>
    <name evidence="9" type="ORF">MtrunA17_Chr4g0054581</name>
</gene>
<dbReference type="EMBL" id="PSQE01000004">
    <property type="protein sequence ID" value="RHN63095.1"/>
    <property type="molecule type" value="Genomic_DNA"/>
</dbReference>
<dbReference type="PANTHER" id="PTHR45959:SF43">
    <property type="entry name" value="BASIC HELIX LOOP HELIX (BHLH) DNA-BINDING FAMILY PROTEIN"/>
    <property type="match status" value="1"/>
</dbReference>
<dbReference type="Proteomes" id="UP000265566">
    <property type="component" value="Chromosome 4"/>
</dbReference>
<reference evidence="10" key="3">
    <citation type="submission" date="2015-06" db="UniProtKB">
        <authorList>
            <consortium name="EnsemblPlants"/>
        </authorList>
    </citation>
    <scope>IDENTIFICATION</scope>
    <source>
        <strain evidence="10">cv. Jemalong A17</strain>
    </source>
</reference>
<dbReference type="EnsemblPlants" id="KEH16284">
    <property type="protein sequence ID" value="KEH16284"/>
    <property type="gene ID" value="MTR_0246s0020"/>
</dbReference>
<dbReference type="SUPFAM" id="SSF47459">
    <property type="entry name" value="HLH, helix-loop-helix DNA-binding domain"/>
    <property type="match status" value="1"/>
</dbReference>
<evidence type="ECO:0000256" key="1">
    <source>
        <dbReference type="ARBA" id="ARBA00004123"/>
    </source>
</evidence>
<dbReference type="InterPro" id="IPR052610">
    <property type="entry name" value="bHLH_transcription_regulator"/>
</dbReference>
<reference evidence="8 11" key="2">
    <citation type="journal article" date="2014" name="BMC Genomics">
        <title>An improved genome release (version Mt4.0) for the model legume Medicago truncatula.</title>
        <authorList>
            <person name="Tang H."/>
            <person name="Krishnakumar V."/>
            <person name="Bidwell S."/>
            <person name="Rosen B."/>
            <person name="Chan A."/>
            <person name="Zhou S."/>
            <person name="Gentzbittel L."/>
            <person name="Childs K.L."/>
            <person name="Yandell M."/>
            <person name="Gundlach H."/>
            <person name="Mayer K.F."/>
            <person name="Schwartz D.C."/>
            <person name="Town C.D."/>
        </authorList>
    </citation>
    <scope>GENOME REANNOTATION</scope>
    <source>
        <strain evidence="8">A17</strain>
        <strain evidence="10 11">cv. Jemalong A17</strain>
    </source>
</reference>
<dbReference type="Gene3D" id="4.10.280.10">
    <property type="entry name" value="Helix-loop-helix DNA-binding domain"/>
    <property type="match status" value="1"/>
</dbReference>
<dbReference type="ExpressionAtlas" id="A0A072TFG1">
    <property type="expression patterns" value="differential"/>
</dbReference>
<evidence type="ECO:0000313" key="10">
    <source>
        <dbReference type="EnsemblPlants" id="KEH16284"/>
    </source>
</evidence>
<dbReference type="GO" id="GO:0003677">
    <property type="term" value="F:DNA binding"/>
    <property type="evidence" value="ECO:0007669"/>
    <property type="project" value="UniProtKB-KW"/>
</dbReference>
<evidence type="ECO:0000256" key="2">
    <source>
        <dbReference type="ARBA" id="ARBA00023015"/>
    </source>
</evidence>
<evidence type="ECO:0000313" key="12">
    <source>
        <dbReference type="Proteomes" id="UP000265566"/>
    </source>
</evidence>
<dbReference type="SMART" id="SM00353">
    <property type="entry name" value="HLH"/>
    <property type="match status" value="1"/>
</dbReference>
<reference evidence="9" key="5">
    <citation type="journal article" date="2018" name="Nat. Plants">
        <title>Whole-genome landscape of Medicago truncatula symbiotic genes.</title>
        <authorList>
            <person name="Pecrix Y."/>
            <person name="Gamas P."/>
            <person name="Carrere S."/>
        </authorList>
    </citation>
    <scope>NUCLEOTIDE SEQUENCE</scope>
    <source>
        <tissue evidence="9">Leaves</tissue>
    </source>
</reference>
<name>A0A072TFG1_MEDTR</name>
<evidence type="ECO:0000256" key="3">
    <source>
        <dbReference type="ARBA" id="ARBA00023163"/>
    </source>
</evidence>
<dbReference type="AlphaFoldDB" id="A0A072TFG1"/>
<organism evidence="8 11">
    <name type="scientific">Medicago truncatula</name>
    <name type="common">Barrel medic</name>
    <name type="synonym">Medicago tribuloides</name>
    <dbReference type="NCBI Taxonomy" id="3880"/>
    <lineage>
        <taxon>Eukaryota</taxon>
        <taxon>Viridiplantae</taxon>
        <taxon>Streptophyta</taxon>
        <taxon>Embryophyta</taxon>
        <taxon>Tracheophyta</taxon>
        <taxon>Spermatophyta</taxon>
        <taxon>Magnoliopsida</taxon>
        <taxon>eudicotyledons</taxon>
        <taxon>Gunneridae</taxon>
        <taxon>Pentapetalae</taxon>
        <taxon>rosids</taxon>
        <taxon>fabids</taxon>
        <taxon>Fabales</taxon>
        <taxon>Fabaceae</taxon>
        <taxon>Papilionoideae</taxon>
        <taxon>50 kb inversion clade</taxon>
        <taxon>NPAAA clade</taxon>
        <taxon>Hologalegina</taxon>
        <taxon>IRL clade</taxon>
        <taxon>Trifolieae</taxon>
        <taxon>Medicago</taxon>
    </lineage>
</organism>
<dbReference type="Proteomes" id="UP000002051">
    <property type="component" value="Unassembled WGS sequence"/>
</dbReference>
<dbReference type="PANTHER" id="PTHR45959">
    <property type="entry name" value="BHLH TRANSCRIPTION FACTOR"/>
    <property type="match status" value="1"/>
</dbReference>
<keyword evidence="8" id="KW-0238">DNA-binding</keyword>
<dbReference type="InterPro" id="IPR011598">
    <property type="entry name" value="bHLH_dom"/>
</dbReference>
<keyword evidence="2" id="KW-0805">Transcription regulation</keyword>
<dbReference type="KEGG" id="mtr:25480724"/>
<evidence type="ECO:0000313" key="11">
    <source>
        <dbReference type="Proteomes" id="UP000002051"/>
    </source>
</evidence>
<feature type="compositionally biased region" description="Acidic residues" evidence="6">
    <location>
        <begin position="272"/>
        <end position="288"/>
    </location>
</feature>
<dbReference type="STRING" id="3880.A0A072TFG1"/>
<proteinExistence type="predicted"/>
<feature type="coiled-coil region" evidence="5">
    <location>
        <begin position="233"/>
        <end position="260"/>
    </location>
</feature>
<evidence type="ECO:0000256" key="4">
    <source>
        <dbReference type="ARBA" id="ARBA00023242"/>
    </source>
</evidence>
<evidence type="ECO:0000256" key="5">
    <source>
        <dbReference type="SAM" id="Coils"/>
    </source>
</evidence>
<dbReference type="EMBL" id="KL402971">
    <property type="protein sequence ID" value="KEH16284.1"/>
    <property type="molecule type" value="Genomic_DNA"/>
</dbReference>
<feature type="region of interest" description="Disordered" evidence="6">
    <location>
        <begin position="269"/>
        <end position="292"/>
    </location>
</feature>
<evidence type="ECO:0000256" key="6">
    <source>
        <dbReference type="SAM" id="MobiDB-lite"/>
    </source>
</evidence>
<dbReference type="GO" id="GO:0046983">
    <property type="term" value="F:protein dimerization activity"/>
    <property type="evidence" value="ECO:0007669"/>
    <property type="project" value="InterPro"/>
</dbReference>
<keyword evidence="3" id="KW-0804">Transcription</keyword>
<evidence type="ECO:0000259" key="7">
    <source>
        <dbReference type="PROSITE" id="PS50888"/>
    </source>
</evidence>
<reference evidence="8 11" key="1">
    <citation type="journal article" date="2011" name="Nature">
        <title>The Medicago genome provides insight into the evolution of rhizobial symbioses.</title>
        <authorList>
            <person name="Young N.D."/>
            <person name="Debelle F."/>
            <person name="Oldroyd G.E."/>
            <person name="Geurts R."/>
            <person name="Cannon S.B."/>
            <person name="Udvardi M.K."/>
            <person name="Benedito V.A."/>
            <person name="Mayer K.F."/>
            <person name="Gouzy J."/>
            <person name="Schoof H."/>
            <person name="Van de Peer Y."/>
            <person name="Proost S."/>
            <person name="Cook D.R."/>
            <person name="Meyers B.C."/>
            <person name="Spannagl M."/>
            <person name="Cheung F."/>
            <person name="De Mita S."/>
            <person name="Krishnakumar V."/>
            <person name="Gundlach H."/>
            <person name="Zhou S."/>
            <person name="Mudge J."/>
            <person name="Bharti A.K."/>
            <person name="Murray J.D."/>
            <person name="Naoumkina M.A."/>
            <person name="Rosen B."/>
            <person name="Silverstein K.A."/>
            <person name="Tang H."/>
            <person name="Rombauts S."/>
            <person name="Zhao P.X."/>
            <person name="Zhou P."/>
            <person name="Barbe V."/>
            <person name="Bardou P."/>
            <person name="Bechner M."/>
            <person name="Bellec A."/>
            <person name="Berger A."/>
            <person name="Berges H."/>
            <person name="Bidwell S."/>
            <person name="Bisseling T."/>
            <person name="Choisne N."/>
            <person name="Couloux A."/>
            <person name="Denny R."/>
            <person name="Deshpande S."/>
            <person name="Dai X."/>
            <person name="Doyle J.J."/>
            <person name="Dudez A.M."/>
            <person name="Farmer A.D."/>
            <person name="Fouteau S."/>
            <person name="Franken C."/>
            <person name="Gibelin C."/>
            <person name="Gish J."/>
            <person name="Goldstein S."/>
            <person name="Gonzalez A.J."/>
            <person name="Green P.J."/>
            <person name="Hallab A."/>
            <person name="Hartog M."/>
            <person name="Hua A."/>
            <person name="Humphray S.J."/>
            <person name="Jeong D.H."/>
            <person name="Jing Y."/>
            <person name="Jocker A."/>
            <person name="Kenton S.M."/>
            <person name="Kim D.J."/>
            <person name="Klee K."/>
            <person name="Lai H."/>
            <person name="Lang C."/>
            <person name="Lin S."/>
            <person name="Macmil S.L."/>
            <person name="Magdelenat G."/>
            <person name="Matthews L."/>
            <person name="McCorrison J."/>
            <person name="Monaghan E.L."/>
            <person name="Mun J.H."/>
            <person name="Najar F.Z."/>
            <person name="Nicholson C."/>
            <person name="Noirot C."/>
            <person name="O'Bleness M."/>
            <person name="Paule C.R."/>
            <person name="Poulain J."/>
            <person name="Prion F."/>
            <person name="Qin B."/>
            <person name="Qu C."/>
            <person name="Retzel E.F."/>
            <person name="Riddle C."/>
            <person name="Sallet E."/>
            <person name="Samain S."/>
            <person name="Samson N."/>
            <person name="Sanders I."/>
            <person name="Saurat O."/>
            <person name="Scarpelli C."/>
            <person name="Schiex T."/>
            <person name="Segurens B."/>
            <person name="Severin A.J."/>
            <person name="Sherrier D.J."/>
            <person name="Shi R."/>
            <person name="Sims S."/>
            <person name="Singer S.R."/>
            <person name="Sinharoy S."/>
            <person name="Sterck L."/>
            <person name="Viollet A."/>
            <person name="Wang B.B."/>
            <person name="Wang K."/>
            <person name="Wang M."/>
            <person name="Wang X."/>
            <person name="Warfsmann J."/>
            <person name="Weissenbach J."/>
            <person name="White D.D."/>
            <person name="White J.D."/>
            <person name="Wiley G.B."/>
            <person name="Wincker P."/>
            <person name="Xing Y."/>
            <person name="Yang L."/>
            <person name="Yao Z."/>
            <person name="Ying F."/>
            <person name="Zhai J."/>
            <person name="Zhou L."/>
            <person name="Zuber A."/>
            <person name="Denarie J."/>
            <person name="Dixon R.A."/>
            <person name="May G.D."/>
            <person name="Schwartz D.C."/>
            <person name="Rogers J."/>
            <person name="Quetier F."/>
            <person name="Town C.D."/>
            <person name="Roe B.A."/>
        </authorList>
    </citation>
    <scope>NUCLEOTIDE SEQUENCE [LARGE SCALE GENOMIC DNA]</scope>
    <source>
        <strain evidence="8">A17</strain>
        <strain evidence="10 11">cv. Jemalong A17</strain>
    </source>
</reference>
<accession>A0A072TFG1</accession>
<dbReference type="GO" id="GO:0005634">
    <property type="term" value="C:nucleus"/>
    <property type="evidence" value="ECO:0007669"/>
    <property type="project" value="UniProtKB-SubCell"/>
</dbReference>
<evidence type="ECO:0000313" key="8">
    <source>
        <dbReference type="EMBL" id="KEH16284.1"/>
    </source>
</evidence>
<dbReference type="PROSITE" id="PS50888">
    <property type="entry name" value="BHLH"/>
    <property type="match status" value="1"/>
</dbReference>
<reference evidence="12" key="4">
    <citation type="journal article" date="2018" name="Nat. Plants">
        <title>Whole-genome landscape of Medicago truncatula symbiotic genes.</title>
        <authorList>
            <person name="Pecrix Y."/>
            <person name="Staton S.E."/>
            <person name="Sallet E."/>
            <person name="Lelandais-Briere C."/>
            <person name="Moreau S."/>
            <person name="Carrere S."/>
            <person name="Blein T."/>
            <person name="Jardinaud M.F."/>
            <person name="Latrasse D."/>
            <person name="Zouine M."/>
            <person name="Zahm M."/>
            <person name="Kreplak J."/>
            <person name="Mayjonade B."/>
            <person name="Satge C."/>
            <person name="Perez M."/>
            <person name="Cauet S."/>
            <person name="Marande W."/>
            <person name="Chantry-Darmon C."/>
            <person name="Lopez-Roques C."/>
            <person name="Bouchez O."/>
            <person name="Berard A."/>
            <person name="Debelle F."/>
            <person name="Munos S."/>
            <person name="Bendahmane A."/>
            <person name="Berges H."/>
            <person name="Niebel A."/>
            <person name="Buitink J."/>
            <person name="Frugier F."/>
            <person name="Benhamed M."/>
            <person name="Crespi M."/>
            <person name="Gouzy J."/>
            <person name="Gamas P."/>
        </authorList>
    </citation>
    <scope>NUCLEOTIDE SEQUENCE [LARGE SCALE GENOMIC DNA]</scope>
    <source>
        <strain evidence="12">cv. Jemalong A17</strain>
    </source>
</reference>
<protein>
    <submittedName>
        <fullName evidence="8">Basic helix loop helix (BHLH) DNA-binding family protein</fullName>
    </submittedName>
    <submittedName>
        <fullName evidence="9">Putative transcription factor bHLH family</fullName>
    </submittedName>
</protein>
<dbReference type="PaxDb" id="3880-AES90810"/>
<dbReference type="InterPro" id="IPR036638">
    <property type="entry name" value="HLH_DNA-bd_sf"/>
</dbReference>